<dbReference type="GO" id="GO:0005886">
    <property type="term" value="C:plasma membrane"/>
    <property type="evidence" value="ECO:0007669"/>
    <property type="project" value="UniProtKB-SubCell"/>
</dbReference>
<evidence type="ECO:0000256" key="2">
    <source>
        <dbReference type="ARBA" id="ARBA00022475"/>
    </source>
</evidence>
<feature type="transmembrane region" description="Helical" evidence="8">
    <location>
        <begin position="226"/>
        <end position="244"/>
    </location>
</feature>
<evidence type="ECO:0000256" key="3">
    <source>
        <dbReference type="ARBA" id="ARBA00022679"/>
    </source>
</evidence>
<feature type="transmembrane region" description="Helical" evidence="8">
    <location>
        <begin position="76"/>
        <end position="96"/>
    </location>
</feature>
<keyword evidence="10" id="KW-1185">Reference proteome</keyword>
<comment type="cofactor">
    <cofactor evidence="7">
        <name>Mg(2+)</name>
        <dbReference type="ChEBI" id="CHEBI:18420"/>
    </cofactor>
</comment>
<feature type="transmembrane region" description="Helical" evidence="8">
    <location>
        <begin position="47"/>
        <end position="64"/>
    </location>
</feature>
<dbReference type="Proteomes" id="UP000317638">
    <property type="component" value="Unassembled WGS sequence"/>
</dbReference>
<dbReference type="GO" id="GO:0046872">
    <property type="term" value="F:metal ion binding"/>
    <property type="evidence" value="ECO:0007669"/>
    <property type="project" value="UniProtKB-KW"/>
</dbReference>
<dbReference type="GO" id="GO:0016780">
    <property type="term" value="F:phosphotransferase activity, for other substituted phosphate groups"/>
    <property type="evidence" value="ECO:0007669"/>
    <property type="project" value="InterPro"/>
</dbReference>
<dbReference type="PANTHER" id="PTHR22926">
    <property type="entry name" value="PHOSPHO-N-ACETYLMURAMOYL-PENTAPEPTIDE-TRANSFERASE"/>
    <property type="match status" value="1"/>
</dbReference>
<feature type="transmembrane region" description="Helical" evidence="8">
    <location>
        <begin position="166"/>
        <end position="186"/>
    </location>
</feature>
<dbReference type="EMBL" id="VKKG01000005">
    <property type="protein sequence ID" value="TRY17454.1"/>
    <property type="molecule type" value="Genomic_DNA"/>
</dbReference>
<evidence type="ECO:0000256" key="5">
    <source>
        <dbReference type="ARBA" id="ARBA00022989"/>
    </source>
</evidence>
<feature type="transmembrane region" description="Helical" evidence="8">
    <location>
        <begin position="140"/>
        <end position="159"/>
    </location>
</feature>
<dbReference type="InterPro" id="IPR000715">
    <property type="entry name" value="Glycosyl_transferase_4"/>
</dbReference>
<evidence type="ECO:0000256" key="6">
    <source>
        <dbReference type="ARBA" id="ARBA00023136"/>
    </source>
</evidence>
<keyword evidence="2" id="KW-1003">Cell membrane</keyword>
<keyword evidence="7" id="KW-0460">Magnesium</keyword>
<keyword evidence="6 8" id="KW-0472">Membrane</keyword>
<dbReference type="Pfam" id="PF00953">
    <property type="entry name" value="Glycos_transf_4"/>
    <property type="match status" value="1"/>
</dbReference>
<protein>
    <submittedName>
        <fullName evidence="9">Undecaprenyl/decaprenyl-phosphate alpha-N-acetylglucosaminyl 1-phosphate transferase</fullName>
    </submittedName>
</protein>
<dbReference type="GO" id="GO:0071555">
    <property type="term" value="P:cell wall organization"/>
    <property type="evidence" value="ECO:0007669"/>
    <property type="project" value="TreeGrafter"/>
</dbReference>
<reference evidence="9 10" key="1">
    <citation type="submission" date="2019-07" db="EMBL/GenBank/DDBJ databases">
        <authorList>
            <person name="Zhou L.-Y."/>
        </authorList>
    </citation>
    <scope>NUCLEOTIDE SEQUENCE [LARGE SCALE GENOMIC DNA]</scope>
    <source>
        <strain evidence="9 10">YIM 101269</strain>
    </source>
</reference>
<dbReference type="GO" id="GO:0009103">
    <property type="term" value="P:lipopolysaccharide biosynthetic process"/>
    <property type="evidence" value="ECO:0007669"/>
    <property type="project" value="TreeGrafter"/>
</dbReference>
<feature type="binding site" evidence="7">
    <location>
        <position position="225"/>
    </location>
    <ligand>
        <name>Mg(2+)</name>
        <dbReference type="ChEBI" id="CHEBI:18420"/>
    </ligand>
</feature>
<dbReference type="RefSeq" id="WP_143938918.1">
    <property type="nucleotide sequence ID" value="NZ_VKKG01000005.1"/>
</dbReference>
<gene>
    <name evidence="9" type="ORF">FOJ82_13060</name>
</gene>
<feature type="transmembrane region" description="Helical" evidence="8">
    <location>
        <begin position="192"/>
        <end position="214"/>
    </location>
</feature>
<feature type="transmembrane region" description="Helical" evidence="8">
    <location>
        <begin position="6"/>
        <end position="26"/>
    </location>
</feature>
<keyword evidence="4 8" id="KW-0812">Transmembrane</keyword>
<name>A0A553JYE2_9ACTN</name>
<evidence type="ECO:0000256" key="7">
    <source>
        <dbReference type="PIRSR" id="PIRSR600715-1"/>
    </source>
</evidence>
<comment type="subcellular location">
    <subcellularLocation>
        <location evidence="1">Cell membrane</location>
        <topology evidence="1">Multi-pass membrane protein</topology>
    </subcellularLocation>
</comment>
<feature type="transmembrane region" description="Helical" evidence="8">
    <location>
        <begin position="108"/>
        <end position="128"/>
    </location>
</feature>
<keyword evidence="3 9" id="KW-0808">Transferase</keyword>
<feature type="transmembrane region" description="Helical" evidence="8">
    <location>
        <begin position="339"/>
        <end position="358"/>
    </location>
</feature>
<evidence type="ECO:0000313" key="9">
    <source>
        <dbReference type="EMBL" id="TRY17454.1"/>
    </source>
</evidence>
<dbReference type="PANTHER" id="PTHR22926:SF3">
    <property type="entry name" value="UNDECAPRENYL-PHOSPHATE ALPHA-N-ACETYLGLUCOSAMINYL 1-PHOSPHATE TRANSFERASE"/>
    <property type="match status" value="1"/>
</dbReference>
<proteinExistence type="predicted"/>
<evidence type="ECO:0000256" key="8">
    <source>
        <dbReference type="SAM" id="Phobius"/>
    </source>
</evidence>
<dbReference type="CDD" id="cd06853">
    <property type="entry name" value="GT_WecA_like"/>
    <property type="match status" value="1"/>
</dbReference>
<keyword evidence="7" id="KW-0479">Metal-binding</keyword>
<keyword evidence="5 8" id="KW-1133">Transmembrane helix</keyword>
<feature type="binding site" evidence="7">
    <location>
        <position position="158"/>
    </location>
    <ligand>
        <name>Mg(2+)</name>
        <dbReference type="ChEBI" id="CHEBI:18420"/>
    </ligand>
</feature>
<accession>A0A553JYE2</accession>
<organism evidence="9 10">
    <name type="scientific">Tessaracoccus rhinocerotis</name>
    <dbReference type="NCBI Taxonomy" id="1689449"/>
    <lineage>
        <taxon>Bacteria</taxon>
        <taxon>Bacillati</taxon>
        <taxon>Actinomycetota</taxon>
        <taxon>Actinomycetes</taxon>
        <taxon>Propionibacteriales</taxon>
        <taxon>Propionibacteriaceae</taxon>
        <taxon>Tessaracoccus</taxon>
    </lineage>
</organism>
<evidence type="ECO:0000256" key="4">
    <source>
        <dbReference type="ARBA" id="ARBA00022692"/>
    </source>
</evidence>
<evidence type="ECO:0000313" key="10">
    <source>
        <dbReference type="Proteomes" id="UP000317638"/>
    </source>
</evidence>
<dbReference type="AlphaFoldDB" id="A0A553JYE2"/>
<evidence type="ECO:0000256" key="1">
    <source>
        <dbReference type="ARBA" id="ARBA00004651"/>
    </source>
</evidence>
<comment type="caution">
    <text evidence="9">The sequence shown here is derived from an EMBL/GenBank/DDBJ whole genome shotgun (WGS) entry which is preliminary data.</text>
</comment>
<sequence>MREYSLVLLVAAAATYLLAGLCRRIAIRTGTLARVRARDVHTQPIPYLGGVAMLGGLAVAFLLARQLPFLGKHATVAHDADAVLWAALIICVVGVLDDKFDMPAMVKLGGQVLAAGVAVLQGVRIYWIPLPNSIFALDDATSILVTVLFIALCVNAVNFVDGLDGLAAGVVAIGSGAFFSYCYLLAYEQELVRATTASLITVATCGICLGFLAHNFHPAKMFMGDSGAMLLGLLMALSAISFTGQTDASALASGDILPALLPILLPFAALALPFLDLILAYVRRTRRGQFWFVADKQHIHHMLVRRGHSHRGAVFLMYGWTAVFAGGLVFITVTHRSTAVWGVGIALVLVLILTVYPLRSGHSPAADAEMPLEVPAVDQPTLTKADADAEEKHGA</sequence>
<feature type="transmembrane region" description="Helical" evidence="8">
    <location>
        <begin position="312"/>
        <end position="333"/>
    </location>
</feature>
<feature type="transmembrane region" description="Helical" evidence="8">
    <location>
        <begin position="256"/>
        <end position="282"/>
    </location>
</feature>
<dbReference type="OrthoDB" id="9783652at2"/>
<dbReference type="GO" id="GO:0044038">
    <property type="term" value="P:cell wall macromolecule biosynthetic process"/>
    <property type="evidence" value="ECO:0007669"/>
    <property type="project" value="TreeGrafter"/>
</dbReference>